<dbReference type="InterPro" id="IPR050647">
    <property type="entry name" value="Plant_LRR-RLKs"/>
</dbReference>
<keyword evidence="3 6" id="KW-0675">Receptor</keyword>
<keyword evidence="1" id="KW-0433">Leucine-rich repeat</keyword>
<keyword evidence="6" id="KW-0808">Transferase</keyword>
<dbReference type="InterPro" id="IPR001245">
    <property type="entry name" value="Ser-Thr/Tyr_kinase_cat_dom"/>
</dbReference>
<evidence type="ECO:0000256" key="2">
    <source>
        <dbReference type="ARBA" id="ARBA00022737"/>
    </source>
</evidence>
<accession>A0AAP0BD58</accession>
<dbReference type="EMBL" id="JBBWWQ010000011">
    <property type="protein sequence ID" value="KAK8935605.1"/>
    <property type="molecule type" value="Genomic_DNA"/>
</dbReference>
<evidence type="ECO:0000256" key="1">
    <source>
        <dbReference type="ARBA" id="ARBA00022614"/>
    </source>
</evidence>
<dbReference type="Gene3D" id="1.10.510.10">
    <property type="entry name" value="Transferase(Phosphotransferase) domain 1"/>
    <property type="match status" value="1"/>
</dbReference>
<dbReference type="GO" id="GO:0033612">
    <property type="term" value="F:receptor serine/threonine kinase binding"/>
    <property type="evidence" value="ECO:0007669"/>
    <property type="project" value="TreeGrafter"/>
</dbReference>
<evidence type="ECO:0000259" key="5">
    <source>
        <dbReference type="Pfam" id="PF07714"/>
    </source>
</evidence>
<proteinExistence type="predicted"/>
<dbReference type="SUPFAM" id="SSF56112">
    <property type="entry name" value="Protein kinase-like (PK-like)"/>
    <property type="match status" value="1"/>
</dbReference>
<evidence type="ECO:0000256" key="4">
    <source>
        <dbReference type="ARBA" id="ARBA00023180"/>
    </source>
</evidence>
<keyword evidence="2" id="KW-0677">Repeat</keyword>
<evidence type="ECO:0000256" key="3">
    <source>
        <dbReference type="ARBA" id="ARBA00023170"/>
    </source>
</evidence>
<dbReference type="GO" id="GO:0004672">
    <property type="term" value="F:protein kinase activity"/>
    <property type="evidence" value="ECO:0007669"/>
    <property type="project" value="InterPro"/>
</dbReference>
<dbReference type="PANTHER" id="PTHR48056:SF5">
    <property type="entry name" value="RECEPTOR-LIKE PROTEIN KINASE 2"/>
    <property type="match status" value="1"/>
</dbReference>
<sequence>MRVRAENACPTGICAPGRTIHPNRKNARPGGGCRVRDSFSAEVQTLGTIRHKNIVRFLGCCRNRSTRLLMYDYMENGSLGGLPEQEHKAADRFLYMFPLKE</sequence>
<dbReference type="InterPro" id="IPR011009">
    <property type="entry name" value="Kinase-like_dom_sf"/>
</dbReference>
<keyword evidence="7" id="KW-1185">Reference proteome</keyword>
<comment type="caution">
    <text evidence="6">The sequence shown here is derived from an EMBL/GenBank/DDBJ whole genome shotgun (WGS) entry which is preliminary data.</text>
</comment>
<evidence type="ECO:0000313" key="7">
    <source>
        <dbReference type="Proteomes" id="UP001418222"/>
    </source>
</evidence>
<organism evidence="6 7">
    <name type="scientific">Platanthera zijinensis</name>
    <dbReference type="NCBI Taxonomy" id="2320716"/>
    <lineage>
        <taxon>Eukaryota</taxon>
        <taxon>Viridiplantae</taxon>
        <taxon>Streptophyta</taxon>
        <taxon>Embryophyta</taxon>
        <taxon>Tracheophyta</taxon>
        <taxon>Spermatophyta</taxon>
        <taxon>Magnoliopsida</taxon>
        <taxon>Liliopsida</taxon>
        <taxon>Asparagales</taxon>
        <taxon>Orchidaceae</taxon>
        <taxon>Orchidoideae</taxon>
        <taxon>Orchideae</taxon>
        <taxon>Orchidinae</taxon>
        <taxon>Platanthera</taxon>
    </lineage>
</organism>
<dbReference type="PANTHER" id="PTHR48056">
    <property type="entry name" value="LRR RECEPTOR-LIKE SERINE/THREONINE-PROTEIN KINASE-RELATED"/>
    <property type="match status" value="1"/>
</dbReference>
<protein>
    <submittedName>
        <fullName evidence="6">Receptor-like protein kinase 2</fullName>
    </submittedName>
</protein>
<evidence type="ECO:0000313" key="6">
    <source>
        <dbReference type="EMBL" id="KAK8935605.1"/>
    </source>
</evidence>
<feature type="domain" description="Serine-threonine/tyrosine-protein kinase catalytic" evidence="5">
    <location>
        <begin position="36"/>
        <end position="80"/>
    </location>
</feature>
<reference evidence="6 7" key="1">
    <citation type="journal article" date="2022" name="Nat. Plants">
        <title>Genomes of leafy and leafless Platanthera orchids illuminate the evolution of mycoheterotrophy.</title>
        <authorList>
            <person name="Li M.H."/>
            <person name="Liu K.W."/>
            <person name="Li Z."/>
            <person name="Lu H.C."/>
            <person name="Ye Q.L."/>
            <person name="Zhang D."/>
            <person name="Wang J.Y."/>
            <person name="Li Y.F."/>
            <person name="Zhong Z.M."/>
            <person name="Liu X."/>
            <person name="Yu X."/>
            <person name="Liu D.K."/>
            <person name="Tu X.D."/>
            <person name="Liu B."/>
            <person name="Hao Y."/>
            <person name="Liao X.Y."/>
            <person name="Jiang Y.T."/>
            <person name="Sun W.H."/>
            <person name="Chen J."/>
            <person name="Chen Y.Q."/>
            <person name="Ai Y."/>
            <person name="Zhai J.W."/>
            <person name="Wu S.S."/>
            <person name="Zhou Z."/>
            <person name="Hsiao Y.Y."/>
            <person name="Wu W.L."/>
            <person name="Chen Y.Y."/>
            <person name="Lin Y.F."/>
            <person name="Hsu J.L."/>
            <person name="Li C.Y."/>
            <person name="Wang Z.W."/>
            <person name="Zhao X."/>
            <person name="Zhong W.Y."/>
            <person name="Ma X.K."/>
            <person name="Ma L."/>
            <person name="Huang J."/>
            <person name="Chen G.Z."/>
            <person name="Huang M.Z."/>
            <person name="Huang L."/>
            <person name="Peng D.H."/>
            <person name="Luo Y.B."/>
            <person name="Zou S.Q."/>
            <person name="Chen S.P."/>
            <person name="Lan S."/>
            <person name="Tsai W.C."/>
            <person name="Van de Peer Y."/>
            <person name="Liu Z.J."/>
        </authorList>
    </citation>
    <scope>NUCLEOTIDE SEQUENCE [LARGE SCALE GENOMIC DNA]</scope>
    <source>
        <strain evidence="6">Lor287</strain>
    </source>
</reference>
<keyword evidence="4" id="KW-0325">Glycoprotein</keyword>
<gene>
    <name evidence="6" type="primary">RCH2</name>
    <name evidence="6" type="ORF">KSP39_PZI013267</name>
</gene>
<dbReference type="Proteomes" id="UP001418222">
    <property type="component" value="Unassembled WGS sequence"/>
</dbReference>
<dbReference type="Pfam" id="PF07714">
    <property type="entry name" value="PK_Tyr_Ser-Thr"/>
    <property type="match status" value="1"/>
</dbReference>
<keyword evidence="6" id="KW-0418">Kinase</keyword>
<name>A0AAP0BD58_9ASPA</name>
<dbReference type="AlphaFoldDB" id="A0AAP0BD58"/>